<dbReference type="Proteomes" id="UP000193411">
    <property type="component" value="Unassembled WGS sequence"/>
</dbReference>
<sequence length="152" mass="16697">MTRNCGRPLFIVLSWFTDCSSFHRSSSQRPPLTIRSIHELVIGHATAEFILPFTRSIHTHLTWPIHGSSGSSDFVSFPLLLKPSSVILGVGAHVLGRKQSNEVIGITLFSLRVVLQTVYPPNTVSHPQYTHVTLISLAATDLIPAIRTSFAA</sequence>
<gene>
    <name evidence="2" type="ORF">BCR44DRAFT_1248455</name>
</gene>
<feature type="signal peptide" evidence="1">
    <location>
        <begin position="1"/>
        <end position="21"/>
    </location>
</feature>
<comment type="caution">
    <text evidence="2">The sequence shown here is derived from an EMBL/GenBank/DDBJ whole genome shotgun (WGS) entry which is preliminary data.</text>
</comment>
<proteinExistence type="predicted"/>
<evidence type="ECO:0000313" key="3">
    <source>
        <dbReference type="Proteomes" id="UP000193411"/>
    </source>
</evidence>
<evidence type="ECO:0000313" key="2">
    <source>
        <dbReference type="EMBL" id="ORZ39476.1"/>
    </source>
</evidence>
<feature type="chain" id="PRO_5013141617" description="Secreted protein" evidence="1">
    <location>
        <begin position="22"/>
        <end position="152"/>
    </location>
</feature>
<accession>A0A1Y2HXY2</accession>
<dbReference type="AlphaFoldDB" id="A0A1Y2HXY2"/>
<name>A0A1Y2HXY2_9FUNG</name>
<keyword evidence="3" id="KW-1185">Reference proteome</keyword>
<evidence type="ECO:0000256" key="1">
    <source>
        <dbReference type="SAM" id="SignalP"/>
    </source>
</evidence>
<organism evidence="2 3">
    <name type="scientific">Catenaria anguillulae PL171</name>
    <dbReference type="NCBI Taxonomy" id="765915"/>
    <lineage>
        <taxon>Eukaryota</taxon>
        <taxon>Fungi</taxon>
        <taxon>Fungi incertae sedis</taxon>
        <taxon>Blastocladiomycota</taxon>
        <taxon>Blastocladiomycetes</taxon>
        <taxon>Blastocladiales</taxon>
        <taxon>Catenariaceae</taxon>
        <taxon>Catenaria</taxon>
    </lineage>
</organism>
<evidence type="ECO:0008006" key="4">
    <source>
        <dbReference type="Google" id="ProtNLM"/>
    </source>
</evidence>
<reference evidence="2 3" key="1">
    <citation type="submission" date="2016-07" db="EMBL/GenBank/DDBJ databases">
        <title>Pervasive Adenine N6-methylation of Active Genes in Fungi.</title>
        <authorList>
            <consortium name="DOE Joint Genome Institute"/>
            <person name="Mondo S.J."/>
            <person name="Dannebaum R.O."/>
            <person name="Kuo R.C."/>
            <person name="Labutti K."/>
            <person name="Haridas S."/>
            <person name="Kuo A."/>
            <person name="Salamov A."/>
            <person name="Ahrendt S.R."/>
            <person name="Lipzen A."/>
            <person name="Sullivan W."/>
            <person name="Andreopoulos W.B."/>
            <person name="Clum A."/>
            <person name="Lindquist E."/>
            <person name="Daum C."/>
            <person name="Ramamoorthy G.K."/>
            <person name="Gryganskyi A."/>
            <person name="Culley D."/>
            <person name="Magnuson J.K."/>
            <person name="James T.Y."/>
            <person name="O'Malley M.A."/>
            <person name="Stajich J.E."/>
            <person name="Spatafora J.W."/>
            <person name="Visel A."/>
            <person name="Grigoriev I.V."/>
        </authorList>
    </citation>
    <scope>NUCLEOTIDE SEQUENCE [LARGE SCALE GENOMIC DNA]</scope>
    <source>
        <strain evidence="2 3">PL171</strain>
    </source>
</reference>
<keyword evidence="1" id="KW-0732">Signal</keyword>
<dbReference type="EMBL" id="MCFL01000005">
    <property type="protein sequence ID" value="ORZ39476.1"/>
    <property type="molecule type" value="Genomic_DNA"/>
</dbReference>
<protein>
    <recommendedName>
        <fullName evidence="4">Secreted protein</fullName>
    </recommendedName>
</protein>